<dbReference type="Pfam" id="PF17919">
    <property type="entry name" value="RT_RNaseH_2"/>
    <property type="match status" value="1"/>
</dbReference>
<keyword evidence="3" id="KW-1185">Reference proteome</keyword>
<sequence>MDMPPPTTAAELQQFICACSWMRANFVDYARVTRPLQERLDSALSGTKKTKRAAAGVRIELTVEELNSFRAVKTLLAHSATLTYPDPSKQLVLMSGASDMGCGLVVTQVCQWKPEVPIHQQTHELLICMGVASQVQPLTGVSLRRNHFLLSTHASV</sequence>
<reference evidence="2" key="1">
    <citation type="submission" date="2023-04" db="EMBL/GenBank/DDBJ databases">
        <title>Phytophthora fragariaefolia NBRC 109709.</title>
        <authorList>
            <person name="Ichikawa N."/>
            <person name="Sato H."/>
            <person name="Tonouchi N."/>
        </authorList>
    </citation>
    <scope>NUCLEOTIDE SEQUENCE</scope>
    <source>
        <strain evidence="2">NBRC 109709</strain>
    </source>
</reference>
<dbReference type="SUPFAM" id="SSF56672">
    <property type="entry name" value="DNA/RNA polymerases"/>
    <property type="match status" value="1"/>
</dbReference>
<dbReference type="InterPro" id="IPR041577">
    <property type="entry name" value="RT_RNaseH_2"/>
</dbReference>
<gene>
    <name evidence="2" type="ORF">Pfra01_000923700</name>
</gene>
<proteinExistence type="predicted"/>
<accession>A0A9W6XBH2</accession>
<dbReference type="InterPro" id="IPR043128">
    <property type="entry name" value="Rev_trsase/Diguanyl_cyclase"/>
</dbReference>
<dbReference type="InterPro" id="IPR051320">
    <property type="entry name" value="Viral_Replic_Matur_Polypro"/>
</dbReference>
<dbReference type="InterPro" id="IPR043502">
    <property type="entry name" value="DNA/RNA_pol_sf"/>
</dbReference>
<name>A0A9W6XBH2_9STRA</name>
<feature type="domain" description="Reverse transcriptase/retrotransposon-derived protein RNase H-like" evidence="1">
    <location>
        <begin position="62"/>
        <end position="118"/>
    </location>
</feature>
<dbReference type="AlphaFoldDB" id="A0A9W6XBH2"/>
<evidence type="ECO:0000313" key="3">
    <source>
        <dbReference type="Proteomes" id="UP001165121"/>
    </source>
</evidence>
<dbReference type="PANTHER" id="PTHR33064">
    <property type="entry name" value="POL PROTEIN"/>
    <property type="match status" value="1"/>
</dbReference>
<protein>
    <submittedName>
        <fullName evidence="2">Unnamed protein product</fullName>
    </submittedName>
</protein>
<organism evidence="2 3">
    <name type="scientific">Phytophthora fragariaefolia</name>
    <dbReference type="NCBI Taxonomy" id="1490495"/>
    <lineage>
        <taxon>Eukaryota</taxon>
        <taxon>Sar</taxon>
        <taxon>Stramenopiles</taxon>
        <taxon>Oomycota</taxon>
        <taxon>Peronosporomycetes</taxon>
        <taxon>Peronosporales</taxon>
        <taxon>Peronosporaceae</taxon>
        <taxon>Phytophthora</taxon>
    </lineage>
</organism>
<dbReference type="OrthoDB" id="104731at2759"/>
<dbReference type="EMBL" id="BSXT01000852">
    <property type="protein sequence ID" value="GMF35155.1"/>
    <property type="molecule type" value="Genomic_DNA"/>
</dbReference>
<evidence type="ECO:0000313" key="2">
    <source>
        <dbReference type="EMBL" id="GMF35155.1"/>
    </source>
</evidence>
<dbReference type="PANTHER" id="PTHR33064:SF37">
    <property type="entry name" value="RIBONUCLEASE H"/>
    <property type="match status" value="1"/>
</dbReference>
<dbReference type="Gene3D" id="3.30.70.270">
    <property type="match status" value="1"/>
</dbReference>
<comment type="caution">
    <text evidence="2">The sequence shown here is derived from an EMBL/GenBank/DDBJ whole genome shotgun (WGS) entry which is preliminary data.</text>
</comment>
<dbReference type="Proteomes" id="UP001165121">
    <property type="component" value="Unassembled WGS sequence"/>
</dbReference>
<evidence type="ECO:0000259" key="1">
    <source>
        <dbReference type="Pfam" id="PF17919"/>
    </source>
</evidence>